<evidence type="ECO:0000313" key="4">
    <source>
        <dbReference type="Proteomes" id="UP000245119"/>
    </source>
</evidence>
<comment type="caution">
    <text evidence="3">The sequence shown here is derived from an EMBL/GenBank/DDBJ whole genome shotgun (WGS) entry which is preliminary data.</text>
</comment>
<dbReference type="InterPro" id="IPR056564">
    <property type="entry name" value="Ig-like_KY"/>
</dbReference>
<dbReference type="InterPro" id="IPR038765">
    <property type="entry name" value="Papain-like_cys_pep_sf"/>
</dbReference>
<dbReference type="PANTHER" id="PTHR47020:SF1">
    <property type="entry name" value="HILLARIN"/>
    <property type="match status" value="1"/>
</dbReference>
<dbReference type="Proteomes" id="UP000245119">
    <property type="component" value="Linkage Group LG13"/>
</dbReference>
<dbReference type="Gene3D" id="3.10.620.30">
    <property type="match status" value="1"/>
</dbReference>
<dbReference type="OrthoDB" id="6129702at2759"/>
<accession>A0A2T7NDM6</accession>
<evidence type="ECO:0000259" key="2">
    <source>
        <dbReference type="SMART" id="SM00460"/>
    </source>
</evidence>
<dbReference type="SUPFAM" id="SSF54001">
    <property type="entry name" value="Cysteine proteinases"/>
    <property type="match status" value="1"/>
</dbReference>
<sequence>MGSALSNDPPIEPIDVPDTEPGYPPPSPPLTRKEEIYTHVFFQALDTRAQEAPESLNSSYSALMEYLLEGVVSDLQKVRAIFAWLSAQQIEIMRFPKVKNAYSPEGYMKLIQQGEGTYTGFFALLCRAAGLPCVVVRGVAKAAGYEVGQQGMVGLHSLWNAVWVDGTWRLVHPYWAAVELKGFQPGGWTKVEENGQSLREAERVSSGKKIYTTDEFWFLTDPEQFVYFCLASKPEWQLLKQPWELSKFVNVPQFTKYYFGCGLTLTSQHAAILKSHNGRCDISLGHSEYLDAALDYSLYFDDRSSEHKLRSALQLDKYVIRFGDERKKCLRIRFPVAGIYKIKVTGVTDSRHHICSFRLECDQVPEDTRPYPSNPAIGFGVGKAAEEKNGLVVVNPGETAKFHFKCTEELDLEANLLHREQAASDLASNVNVEQTDDDVTIAVKVPEHARDPEYALEVNAKPKGAKGPRKNVANYLLSSGREEPEGNDECSGYKREDSHGKHRNHKLMSIDKGLVDAARQDDIERLEKAIQDFEKAKLPDLGEKAKARNRLYQLHEAALRQAIKSRSADRLDEVIRQALQSHVAFELYGSDVMKEAEDVRRQLRRLRLYMHKVLQLEPMTVSEIYSYHRPRPLVHEVMKATFLCWARRSSSWRSQWEFIQSLLRKQGRESIIRRIKAFDIIDVEPRSERERRETPPPLQQSKNIVNEAKKLDNRQKFSLEPSAVRKTSVPVVDTA</sequence>
<protein>
    <recommendedName>
        <fullName evidence="2">Transglutaminase-like domain-containing protein</fullName>
    </recommendedName>
</protein>
<dbReference type="InterPro" id="IPR002931">
    <property type="entry name" value="Transglutaminase-like"/>
</dbReference>
<keyword evidence="4" id="KW-1185">Reference proteome</keyword>
<organism evidence="3 4">
    <name type="scientific">Pomacea canaliculata</name>
    <name type="common">Golden apple snail</name>
    <dbReference type="NCBI Taxonomy" id="400727"/>
    <lineage>
        <taxon>Eukaryota</taxon>
        <taxon>Metazoa</taxon>
        <taxon>Spiralia</taxon>
        <taxon>Lophotrochozoa</taxon>
        <taxon>Mollusca</taxon>
        <taxon>Gastropoda</taxon>
        <taxon>Caenogastropoda</taxon>
        <taxon>Architaenioglossa</taxon>
        <taxon>Ampullarioidea</taxon>
        <taxon>Ampullariidae</taxon>
        <taxon>Pomacea</taxon>
    </lineage>
</organism>
<dbReference type="Pfam" id="PF23265">
    <property type="entry name" value="Ig-like_KY"/>
    <property type="match status" value="1"/>
</dbReference>
<evidence type="ECO:0000313" key="3">
    <source>
        <dbReference type="EMBL" id="PVD19269.1"/>
    </source>
</evidence>
<dbReference type="AlphaFoldDB" id="A0A2T7NDM6"/>
<dbReference type="PANTHER" id="PTHR47020">
    <property type="entry name" value="HILLARIN"/>
    <property type="match status" value="1"/>
</dbReference>
<feature type="region of interest" description="Disordered" evidence="1">
    <location>
        <begin position="686"/>
        <end position="706"/>
    </location>
</feature>
<feature type="region of interest" description="Disordered" evidence="1">
    <location>
        <begin position="1"/>
        <end position="31"/>
    </location>
</feature>
<evidence type="ECO:0000256" key="1">
    <source>
        <dbReference type="SAM" id="MobiDB-lite"/>
    </source>
</evidence>
<dbReference type="Pfam" id="PF01841">
    <property type="entry name" value="Transglut_core"/>
    <property type="match status" value="1"/>
</dbReference>
<name>A0A2T7NDM6_POMCA</name>
<dbReference type="SMART" id="SM00460">
    <property type="entry name" value="TGc"/>
    <property type="match status" value="1"/>
</dbReference>
<feature type="region of interest" description="Disordered" evidence="1">
    <location>
        <begin position="480"/>
        <end position="503"/>
    </location>
</feature>
<proteinExistence type="predicted"/>
<gene>
    <name evidence="3" type="ORF">C0Q70_19755</name>
</gene>
<dbReference type="EMBL" id="PZQS01000013">
    <property type="protein sequence ID" value="PVD19269.1"/>
    <property type="molecule type" value="Genomic_DNA"/>
</dbReference>
<dbReference type="InterPro" id="IPR053041">
    <property type="entry name" value="Transglut-like_Superfamily_Mod"/>
</dbReference>
<reference evidence="3 4" key="1">
    <citation type="submission" date="2018-04" db="EMBL/GenBank/DDBJ databases">
        <title>The genome of golden apple snail Pomacea canaliculata provides insight into stress tolerance and invasive adaptation.</title>
        <authorList>
            <person name="Liu C."/>
            <person name="Liu B."/>
            <person name="Ren Y."/>
            <person name="Zhang Y."/>
            <person name="Wang H."/>
            <person name="Li S."/>
            <person name="Jiang F."/>
            <person name="Yin L."/>
            <person name="Zhang G."/>
            <person name="Qian W."/>
            <person name="Fan W."/>
        </authorList>
    </citation>
    <scope>NUCLEOTIDE SEQUENCE [LARGE SCALE GENOMIC DNA]</scope>
    <source>
        <strain evidence="3">SZHN2017</strain>
        <tissue evidence="3">Muscle</tissue>
    </source>
</reference>
<dbReference type="Gene3D" id="1.20.920.20">
    <property type="match status" value="1"/>
</dbReference>
<feature type="domain" description="Transglutaminase-like" evidence="2">
    <location>
        <begin position="110"/>
        <end position="175"/>
    </location>
</feature>